<dbReference type="SMART" id="SM00014">
    <property type="entry name" value="acidPPc"/>
    <property type="match status" value="1"/>
</dbReference>
<reference evidence="3 4" key="1">
    <citation type="journal article" date="2012" name="J. Bacteriol.">
        <title>Draft Genome Sequence of Cecembia lonarensis Strain LW9T, Isolated from Lonar Lake, a Haloalkaline Lake in India.</title>
        <authorList>
            <person name="Shivaji S."/>
            <person name="Ara S."/>
            <person name="Singh A."/>
            <person name="Pinnaka A.K."/>
        </authorList>
    </citation>
    <scope>NUCLEOTIDE SEQUENCE [LARGE SCALE GENOMIC DNA]</scope>
    <source>
        <strain evidence="3 4">LW9</strain>
    </source>
</reference>
<keyword evidence="1" id="KW-0812">Transmembrane</keyword>
<keyword evidence="1" id="KW-0472">Membrane</keyword>
<evidence type="ECO:0000259" key="2">
    <source>
        <dbReference type="SMART" id="SM00014"/>
    </source>
</evidence>
<dbReference type="PATRIC" id="fig|1225176.3.peg.2112"/>
<feature type="transmembrane region" description="Helical" evidence="1">
    <location>
        <begin position="57"/>
        <end position="78"/>
    </location>
</feature>
<name>K1KZ10_CECL9</name>
<protein>
    <submittedName>
        <fullName evidence="3">PAP2 superfamily protein</fullName>
    </submittedName>
</protein>
<dbReference type="InterPro" id="IPR036938">
    <property type="entry name" value="PAP2/HPO_sf"/>
</dbReference>
<dbReference type="SUPFAM" id="SSF48317">
    <property type="entry name" value="Acid phosphatase/Vanadium-dependent haloperoxidase"/>
    <property type="match status" value="1"/>
</dbReference>
<feature type="transmembrane region" description="Helical" evidence="1">
    <location>
        <begin position="28"/>
        <end position="50"/>
    </location>
</feature>
<dbReference type="RefSeq" id="WP_009185009.1">
    <property type="nucleotide sequence ID" value="NZ_AMGM01000026.1"/>
</dbReference>
<dbReference type="CDD" id="cd03395">
    <property type="entry name" value="PAP2_like_4"/>
    <property type="match status" value="1"/>
</dbReference>
<dbReference type="AlphaFoldDB" id="K1KZ10"/>
<feature type="transmembrane region" description="Helical" evidence="1">
    <location>
        <begin position="162"/>
        <end position="180"/>
    </location>
</feature>
<evidence type="ECO:0000313" key="4">
    <source>
        <dbReference type="Proteomes" id="UP000004478"/>
    </source>
</evidence>
<comment type="caution">
    <text evidence="3">The sequence shown here is derived from an EMBL/GenBank/DDBJ whole genome shotgun (WGS) entry which is preliminary data.</text>
</comment>
<keyword evidence="4" id="KW-1185">Reference proteome</keyword>
<accession>K1KZ10</accession>
<feature type="domain" description="Phosphatidic acid phosphatase type 2/haloperoxidase" evidence="2">
    <location>
        <begin position="60"/>
        <end position="177"/>
    </location>
</feature>
<dbReference type="Pfam" id="PF01569">
    <property type="entry name" value="PAP2"/>
    <property type="match status" value="1"/>
</dbReference>
<feature type="transmembrane region" description="Helical" evidence="1">
    <location>
        <begin position="115"/>
        <end position="132"/>
    </location>
</feature>
<dbReference type="InterPro" id="IPR000326">
    <property type="entry name" value="PAP2/HPO"/>
</dbReference>
<dbReference type="Gene3D" id="1.20.144.10">
    <property type="entry name" value="Phosphatidic acid phosphatase type 2/haloperoxidase"/>
    <property type="match status" value="2"/>
</dbReference>
<evidence type="ECO:0000313" key="3">
    <source>
        <dbReference type="EMBL" id="EKB49410.1"/>
    </source>
</evidence>
<evidence type="ECO:0000256" key="1">
    <source>
        <dbReference type="SAM" id="Phobius"/>
    </source>
</evidence>
<sequence length="194" mass="22390">MLEKIGQIDQQIFLYLNNNFHSDFFDPIMFLLTKTGPWIPLYIFLSYLILKTYKKDAWWVFMAVGLTILFADQTASGLMKPFFERLRPCHEPLLEGMVHNYGYCGGGKFGFASSHASNSFGVATIMTLTLAFRYPWLKWLFAWAVFFSYTRIYLGVHYPGDILVGAMVGILSAVLGYFIMKSIKERFFTKNPIH</sequence>
<organism evidence="3 4">
    <name type="scientific">Cecembia lonarensis (strain CCUG 58316 / KCTC 22772 / LW9)</name>
    <dbReference type="NCBI Taxonomy" id="1225176"/>
    <lineage>
        <taxon>Bacteria</taxon>
        <taxon>Pseudomonadati</taxon>
        <taxon>Bacteroidota</taxon>
        <taxon>Cytophagia</taxon>
        <taxon>Cytophagales</taxon>
        <taxon>Cyclobacteriaceae</taxon>
        <taxon>Cecembia</taxon>
    </lineage>
</organism>
<dbReference type="PANTHER" id="PTHR14969:SF13">
    <property type="entry name" value="AT30094P"/>
    <property type="match status" value="1"/>
</dbReference>
<gene>
    <name evidence="3" type="ORF">B879_01979</name>
</gene>
<dbReference type="PANTHER" id="PTHR14969">
    <property type="entry name" value="SPHINGOSINE-1-PHOSPHATE PHOSPHOHYDROLASE"/>
    <property type="match status" value="1"/>
</dbReference>
<dbReference type="OrthoDB" id="9789113at2"/>
<feature type="transmembrane region" description="Helical" evidence="1">
    <location>
        <begin position="139"/>
        <end position="156"/>
    </location>
</feature>
<keyword evidence="1" id="KW-1133">Transmembrane helix</keyword>
<proteinExistence type="predicted"/>
<dbReference type="EMBL" id="AMGM01000026">
    <property type="protein sequence ID" value="EKB49410.1"/>
    <property type="molecule type" value="Genomic_DNA"/>
</dbReference>
<dbReference type="Proteomes" id="UP000004478">
    <property type="component" value="Unassembled WGS sequence"/>
</dbReference>